<accession>A0AAN1KQP2</accession>
<organism evidence="2 3">
    <name type="scientific">Vibrio mediterranei</name>
    <dbReference type="NCBI Taxonomy" id="689"/>
    <lineage>
        <taxon>Bacteria</taxon>
        <taxon>Pseudomonadati</taxon>
        <taxon>Pseudomonadota</taxon>
        <taxon>Gammaproteobacteria</taxon>
        <taxon>Vibrionales</taxon>
        <taxon>Vibrionaceae</taxon>
        <taxon>Vibrio</taxon>
    </lineage>
</organism>
<evidence type="ECO:0000256" key="1">
    <source>
        <dbReference type="SAM" id="SignalP"/>
    </source>
</evidence>
<protein>
    <submittedName>
        <fullName evidence="2">Uncharacterized protein</fullName>
    </submittedName>
</protein>
<feature type="signal peptide" evidence="1">
    <location>
        <begin position="1"/>
        <end position="23"/>
    </location>
</feature>
<gene>
    <name evidence="2" type="ORF">BSZ05_23615</name>
</gene>
<dbReference type="EMBL" id="CP018309">
    <property type="protein sequence ID" value="ASI92757.1"/>
    <property type="molecule type" value="Genomic_DNA"/>
</dbReference>
<evidence type="ECO:0000313" key="2">
    <source>
        <dbReference type="EMBL" id="ASI92757.1"/>
    </source>
</evidence>
<evidence type="ECO:0000313" key="3">
    <source>
        <dbReference type="Proteomes" id="UP000197092"/>
    </source>
</evidence>
<dbReference type="AlphaFoldDB" id="A0AAN1KQP2"/>
<feature type="chain" id="PRO_5042883995" evidence="1">
    <location>
        <begin position="24"/>
        <end position="121"/>
    </location>
</feature>
<proteinExistence type="predicted"/>
<dbReference type="Proteomes" id="UP000197092">
    <property type="component" value="Chromosome 2"/>
</dbReference>
<sequence length="121" mass="13452">MKTLLRTVPLSLFLLLPLTVSHAASSPEPTARESQTEQYAMVIASGKLLSLTKWKVEVDFGQELEIGVRNKDLLRDENGKTIAFNSPMDALNYMNSQGWVLVSTATTESKFTAVIKRTVHQ</sequence>
<keyword evidence="1" id="KW-0732">Signal</keyword>
<reference evidence="3" key="1">
    <citation type="submission" date="2016-12" db="EMBL/GenBank/DDBJ databases">
        <title>Comparative genomic analysis reveals the diversity, evolution, and environmental adaptation strategies of the genus Vibrio.</title>
        <authorList>
            <person name="Lin H."/>
            <person name="Wang X."/>
            <person name="Zhang X.-H."/>
        </authorList>
    </citation>
    <scope>NUCLEOTIDE SEQUENCE [LARGE SCALE GENOMIC DNA]</scope>
    <source>
        <strain evidence="3">QT6D1</strain>
    </source>
</reference>
<dbReference type="RefSeq" id="WP_088878628.1">
    <property type="nucleotide sequence ID" value="NZ_CP018309.1"/>
</dbReference>
<dbReference type="KEGG" id="vsh:BSZ05_23615"/>
<name>A0AAN1KQP2_9VIBR</name>